<dbReference type="Pfam" id="PF13094">
    <property type="entry name" value="CENP-Q"/>
    <property type="match status" value="1"/>
</dbReference>
<name>A0AAN6PHM0_9PEZI</name>
<proteinExistence type="predicted"/>
<gene>
    <name evidence="2" type="ORF">C8A01DRAFT_16825</name>
</gene>
<feature type="compositionally biased region" description="Polar residues" evidence="1">
    <location>
        <begin position="53"/>
        <end position="65"/>
    </location>
</feature>
<reference evidence="3" key="1">
    <citation type="journal article" date="2023" name="Mol. Phylogenet. Evol.">
        <title>Genome-scale phylogeny and comparative genomics of the fungal order Sordariales.</title>
        <authorList>
            <person name="Hensen N."/>
            <person name="Bonometti L."/>
            <person name="Westerberg I."/>
            <person name="Brannstrom I.O."/>
            <person name="Guillou S."/>
            <person name="Cros-Aarteil S."/>
            <person name="Calhoun S."/>
            <person name="Haridas S."/>
            <person name="Kuo A."/>
            <person name="Mondo S."/>
            <person name="Pangilinan J."/>
            <person name="Riley R."/>
            <person name="LaButti K."/>
            <person name="Andreopoulos B."/>
            <person name="Lipzen A."/>
            <person name="Chen C."/>
            <person name="Yan M."/>
            <person name="Daum C."/>
            <person name="Ng V."/>
            <person name="Clum A."/>
            <person name="Steindorff A."/>
            <person name="Ohm R.A."/>
            <person name="Martin F."/>
            <person name="Silar P."/>
            <person name="Natvig D.O."/>
            <person name="Lalanne C."/>
            <person name="Gautier V."/>
            <person name="Ament-Velasquez S.L."/>
            <person name="Kruys A."/>
            <person name="Hutchinson M.I."/>
            <person name="Powell A.J."/>
            <person name="Barry K."/>
            <person name="Miller A.N."/>
            <person name="Grigoriev I.V."/>
            <person name="Debuchy R."/>
            <person name="Gladieux P."/>
            <person name="Hiltunen Thoren M."/>
            <person name="Johannesson H."/>
        </authorList>
    </citation>
    <scope>NUCLEOTIDE SEQUENCE [LARGE SCALE GENOMIC DNA]</scope>
    <source>
        <strain evidence="3">CBS 284.82</strain>
    </source>
</reference>
<feature type="non-terminal residue" evidence="2">
    <location>
        <position position="1"/>
    </location>
</feature>
<dbReference type="AlphaFoldDB" id="A0AAN6PHM0"/>
<accession>A0AAN6PHM0</accession>
<evidence type="ECO:0000256" key="1">
    <source>
        <dbReference type="SAM" id="MobiDB-lite"/>
    </source>
</evidence>
<feature type="region of interest" description="Disordered" evidence="1">
    <location>
        <begin position="1"/>
        <end position="65"/>
    </location>
</feature>
<evidence type="ECO:0000313" key="2">
    <source>
        <dbReference type="EMBL" id="KAK4039149.1"/>
    </source>
</evidence>
<dbReference type="InterPro" id="IPR025212">
    <property type="entry name" value="CAD_CENP-Q"/>
</dbReference>
<sequence length="328" mass="35539">QEKKRGRGRPPRASNEAASPNQPPKEPPSTKPAKKNPPNRRPPSEPIPADEPQGSQQPAAPNPRHLTTLTRHIPRATIASKWTPLSTPSITAISSLLTDSARPVLHRLRDRDQRHAQAASILRTFAARLHSKLVRGMPFPPPSVPASRGGRGKRQGGGGGGHETELDFEKTVDAIAGLERALDPLVHSVVLLRGEKEREERALEREYAVLRRLEGNARAQVRGWREGRGREHVLVAGVGGRGEEGRGGERLEVVPKAGGEGGGGVFKDLQEEELLALSQQIGNHMESMKSNLGQIEGVLPAIAKSRAALQGTLCEHLDPEQYEQVLLG</sequence>
<feature type="region of interest" description="Disordered" evidence="1">
    <location>
        <begin position="137"/>
        <end position="165"/>
    </location>
</feature>
<feature type="compositionally biased region" description="Basic residues" evidence="1">
    <location>
        <begin position="1"/>
        <end position="10"/>
    </location>
</feature>
<comment type="caution">
    <text evidence="2">The sequence shown here is derived from an EMBL/GenBank/DDBJ whole genome shotgun (WGS) entry which is preliminary data.</text>
</comment>
<organism evidence="2 3">
    <name type="scientific">Parachaetomium inaequale</name>
    <dbReference type="NCBI Taxonomy" id="2588326"/>
    <lineage>
        <taxon>Eukaryota</taxon>
        <taxon>Fungi</taxon>
        <taxon>Dikarya</taxon>
        <taxon>Ascomycota</taxon>
        <taxon>Pezizomycotina</taxon>
        <taxon>Sordariomycetes</taxon>
        <taxon>Sordariomycetidae</taxon>
        <taxon>Sordariales</taxon>
        <taxon>Chaetomiaceae</taxon>
        <taxon>Parachaetomium</taxon>
    </lineage>
</organism>
<dbReference type="EMBL" id="MU854409">
    <property type="protein sequence ID" value="KAK4039149.1"/>
    <property type="molecule type" value="Genomic_DNA"/>
</dbReference>
<protein>
    <submittedName>
        <fullName evidence="2">CENP-Q, a CENPA-CAD centromere complex subunit-domain-containing protein</fullName>
    </submittedName>
</protein>
<dbReference type="Proteomes" id="UP001303115">
    <property type="component" value="Unassembled WGS sequence"/>
</dbReference>
<keyword evidence="3" id="KW-1185">Reference proteome</keyword>
<feature type="compositionally biased region" description="Pro residues" evidence="1">
    <location>
        <begin position="21"/>
        <end position="30"/>
    </location>
</feature>
<evidence type="ECO:0000313" key="3">
    <source>
        <dbReference type="Proteomes" id="UP001303115"/>
    </source>
</evidence>